<gene>
    <name evidence="2" type="ORF">Atai01_38970</name>
</gene>
<dbReference type="AlphaFoldDB" id="A0A9W6R0W9"/>
<comment type="caution">
    <text evidence="2">The sequence shown here is derived from an EMBL/GenBank/DDBJ whole genome shotgun (WGS) entry which is preliminary data.</text>
</comment>
<sequence>MKSSPYRWKDESAARFAQQHDAVLAVGRSQARPGEVSLSPATVREARDVRRLVLPSPNGSTIAQSMAGVAGEVIGVSLRNATAAAAWTAARLRSDKACGVAVVAAGEQWSNGALRPAVEDLWGAGAYLSALRRHGFDALSPEAQSAVAAFAHVSGDIARQLHAAASGRELAADGYRQDVDVAAEIDRSEVVPVLVERSFRAAALVASDRNSDT</sequence>
<dbReference type="InterPro" id="IPR005238">
    <property type="entry name" value="ComB-like"/>
</dbReference>
<dbReference type="Gene3D" id="3.90.1560.10">
    <property type="entry name" value="ComB-like"/>
    <property type="match status" value="1"/>
</dbReference>
<evidence type="ECO:0000256" key="1">
    <source>
        <dbReference type="ARBA" id="ARBA00021948"/>
    </source>
</evidence>
<dbReference type="Pfam" id="PF04029">
    <property type="entry name" value="2-ph_phosp"/>
    <property type="match status" value="1"/>
</dbReference>
<dbReference type="RefSeq" id="WP_285487729.1">
    <property type="nucleotide sequence ID" value="NZ_BSTI01000008.1"/>
</dbReference>
<name>A0A9W6R0W9_9PSEU</name>
<evidence type="ECO:0000313" key="3">
    <source>
        <dbReference type="Proteomes" id="UP001165136"/>
    </source>
</evidence>
<dbReference type="GO" id="GO:0000287">
    <property type="term" value="F:magnesium ion binding"/>
    <property type="evidence" value="ECO:0007669"/>
    <property type="project" value="InterPro"/>
</dbReference>
<reference evidence="2" key="1">
    <citation type="submission" date="2023-03" db="EMBL/GenBank/DDBJ databases">
        <title>Amycolatopsis taiwanensis NBRC 103393.</title>
        <authorList>
            <person name="Ichikawa N."/>
            <person name="Sato H."/>
            <person name="Tonouchi N."/>
        </authorList>
    </citation>
    <scope>NUCLEOTIDE SEQUENCE</scope>
    <source>
        <strain evidence="2">NBRC 103393</strain>
    </source>
</reference>
<accession>A0A9W6R0W9</accession>
<protein>
    <recommendedName>
        <fullName evidence="1">Probable 2-phosphosulfolactate phosphatase</fullName>
    </recommendedName>
</protein>
<keyword evidence="3" id="KW-1185">Reference proteome</keyword>
<dbReference type="InterPro" id="IPR036702">
    <property type="entry name" value="ComB-like_sf"/>
</dbReference>
<evidence type="ECO:0000313" key="2">
    <source>
        <dbReference type="EMBL" id="GLY67278.1"/>
    </source>
</evidence>
<dbReference type="Proteomes" id="UP001165136">
    <property type="component" value="Unassembled WGS sequence"/>
</dbReference>
<organism evidence="2 3">
    <name type="scientific">Amycolatopsis taiwanensis</name>
    <dbReference type="NCBI Taxonomy" id="342230"/>
    <lineage>
        <taxon>Bacteria</taxon>
        <taxon>Bacillati</taxon>
        <taxon>Actinomycetota</taxon>
        <taxon>Actinomycetes</taxon>
        <taxon>Pseudonocardiales</taxon>
        <taxon>Pseudonocardiaceae</taxon>
        <taxon>Amycolatopsis</taxon>
    </lineage>
</organism>
<dbReference type="EMBL" id="BSTI01000008">
    <property type="protein sequence ID" value="GLY67278.1"/>
    <property type="molecule type" value="Genomic_DNA"/>
</dbReference>
<proteinExistence type="predicted"/>
<dbReference type="GO" id="GO:0050532">
    <property type="term" value="F:2-phosphosulfolactate phosphatase activity"/>
    <property type="evidence" value="ECO:0007669"/>
    <property type="project" value="InterPro"/>
</dbReference>
<dbReference type="SUPFAM" id="SSF142823">
    <property type="entry name" value="ComB-like"/>
    <property type="match status" value="1"/>
</dbReference>